<organism evidence="4 5">
    <name type="scientific">Phytophthora megakarya</name>
    <dbReference type="NCBI Taxonomy" id="4795"/>
    <lineage>
        <taxon>Eukaryota</taxon>
        <taxon>Sar</taxon>
        <taxon>Stramenopiles</taxon>
        <taxon>Oomycota</taxon>
        <taxon>Peronosporomycetes</taxon>
        <taxon>Peronosporales</taxon>
        <taxon>Peronosporaceae</taxon>
        <taxon>Phytophthora</taxon>
    </lineage>
</organism>
<dbReference type="InterPro" id="IPR041577">
    <property type="entry name" value="RT_RNaseH_2"/>
</dbReference>
<dbReference type="EMBL" id="NBNE01002752">
    <property type="protein sequence ID" value="OWZ09539.1"/>
    <property type="molecule type" value="Genomic_DNA"/>
</dbReference>
<evidence type="ECO:0000259" key="2">
    <source>
        <dbReference type="Pfam" id="PF17919"/>
    </source>
</evidence>
<protein>
    <submittedName>
        <fullName evidence="4">Pol Polyprotein</fullName>
    </submittedName>
</protein>
<reference evidence="5" key="1">
    <citation type="submission" date="2017-03" db="EMBL/GenBank/DDBJ databases">
        <title>Phytopthora megakarya and P. palmivora, two closely related causual agents of cacao black pod achieved similar genome size and gene model numbers by different mechanisms.</title>
        <authorList>
            <person name="Ali S."/>
            <person name="Shao J."/>
            <person name="Larry D.J."/>
            <person name="Kronmiller B."/>
            <person name="Shen D."/>
            <person name="Strem M.D."/>
            <person name="Melnick R.L."/>
            <person name="Guiltinan M.J."/>
            <person name="Tyler B.M."/>
            <person name="Meinhardt L.W."/>
            <person name="Bailey B.A."/>
        </authorList>
    </citation>
    <scope>NUCLEOTIDE SEQUENCE [LARGE SCALE GENOMIC DNA]</scope>
    <source>
        <strain evidence="5">zdho120</strain>
    </source>
</reference>
<evidence type="ECO:0000259" key="3">
    <source>
        <dbReference type="Pfam" id="PF17921"/>
    </source>
</evidence>
<dbReference type="Gene3D" id="3.30.70.270">
    <property type="match status" value="1"/>
</dbReference>
<dbReference type="Pfam" id="PF17921">
    <property type="entry name" value="Integrase_H2C2"/>
    <property type="match status" value="1"/>
</dbReference>
<evidence type="ECO:0000256" key="1">
    <source>
        <dbReference type="ARBA" id="ARBA00023268"/>
    </source>
</evidence>
<dbReference type="InterPro" id="IPR050951">
    <property type="entry name" value="Retrovirus_Pol_polyprotein"/>
</dbReference>
<dbReference type="Gene3D" id="3.30.420.10">
    <property type="entry name" value="Ribonuclease H-like superfamily/Ribonuclease H"/>
    <property type="match status" value="1"/>
</dbReference>
<keyword evidence="5" id="KW-1185">Reference proteome</keyword>
<comment type="caution">
    <text evidence="4">The sequence shown here is derived from an EMBL/GenBank/DDBJ whole genome shotgun (WGS) entry which is preliminary data.</text>
</comment>
<proteinExistence type="predicted"/>
<dbReference type="SUPFAM" id="SSF56672">
    <property type="entry name" value="DNA/RNA polymerases"/>
    <property type="match status" value="1"/>
</dbReference>
<dbReference type="Pfam" id="PF17919">
    <property type="entry name" value="RT_RNaseH_2"/>
    <property type="match status" value="1"/>
</dbReference>
<dbReference type="InterPro" id="IPR043128">
    <property type="entry name" value="Rev_trsase/Diguanyl_cyclase"/>
</dbReference>
<dbReference type="GO" id="GO:0003676">
    <property type="term" value="F:nucleic acid binding"/>
    <property type="evidence" value="ECO:0007669"/>
    <property type="project" value="InterPro"/>
</dbReference>
<accession>A0A225VX41</accession>
<feature type="domain" description="Integrase zinc-binding" evidence="3">
    <location>
        <begin position="343"/>
        <end position="399"/>
    </location>
</feature>
<dbReference type="GO" id="GO:0003824">
    <property type="term" value="F:catalytic activity"/>
    <property type="evidence" value="ECO:0007669"/>
    <property type="project" value="UniProtKB-KW"/>
</dbReference>
<dbReference type="SUPFAM" id="SSF53098">
    <property type="entry name" value="Ribonuclease H-like"/>
    <property type="match status" value="1"/>
</dbReference>
<dbReference type="PANTHER" id="PTHR37984">
    <property type="entry name" value="PROTEIN CBG26694"/>
    <property type="match status" value="1"/>
</dbReference>
<keyword evidence="1" id="KW-0511">Multifunctional enzyme</keyword>
<evidence type="ECO:0000313" key="5">
    <source>
        <dbReference type="Proteomes" id="UP000198211"/>
    </source>
</evidence>
<dbReference type="Gene3D" id="1.10.340.70">
    <property type="match status" value="1"/>
</dbReference>
<dbReference type="InterPro" id="IPR012337">
    <property type="entry name" value="RNaseH-like_sf"/>
</dbReference>
<dbReference type="PANTHER" id="PTHR37984:SF5">
    <property type="entry name" value="PROTEIN NYNRIN-LIKE"/>
    <property type="match status" value="1"/>
</dbReference>
<evidence type="ECO:0000313" key="4">
    <source>
        <dbReference type="EMBL" id="OWZ09539.1"/>
    </source>
</evidence>
<dbReference type="InterPro" id="IPR041588">
    <property type="entry name" value="Integrase_H2C2"/>
</dbReference>
<sequence>MHKATRWSSTFSMVQRYDKICGAHPTLDHATVAKHGIAGFLLTPEETEAARILLKSLHEQNEESHVNLSWLTPTNPTELRQWLGIANLHKYTKDYAKLIQPLSSPLKKDTPWVWREEHQAAFDSVKRSLSSAPVLMLADESKPFHVVCDTTDFVFVCALIQFDDKGRERVISYQLKPVERKCATLRSSSESTCSENRRLQFTLITIAANSDEIPSLVPAHGSLAVLLLRVRLRGTPFSPLWLAQIMIPTVVLVTSDAEDEDLRALCVTSELNLTSVVPTMSLRDQIATAYENDTQYAGVLSHLRAPSEATLDSLPLYWRSHRAIPPLWLLADFDAPRVVVPKDEDLRARIIHEYHDAQASGHLGCDKTFAAVAPAFFWPPLYKWVRKWVCTCETFQRTTASSSGPYGILELCFDGLRLRPTTRLERAKMVHLIPVPSTVTAEESAAHFVDTVFRLHGLPDSIVSDRDPRFTCASQLRDVVPELEFIPPLTEFALNNAEHVSTDLTPFFVNSGRHPRVPAMLVVGRPTGNHSSTLGVPLRTYPHLSNCGHKCKCGDPTPSEESFCCTLECSAVARVLGRARLDRSRWHPSRSPLAGHGR</sequence>
<gene>
    <name evidence="4" type="ORF">PHMEG_00017745</name>
</gene>
<dbReference type="OrthoDB" id="3033917at2759"/>
<dbReference type="InterPro" id="IPR043502">
    <property type="entry name" value="DNA/RNA_pol_sf"/>
</dbReference>
<dbReference type="InterPro" id="IPR036397">
    <property type="entry name" value="RNaseH_sf"/>
</dbReference>
<dbReference type="AlphaFoldDB" id="A0A225VX41"/>
<feature type="domain" description="Reverse transcriptase/retrotransposon-derived protein RNase H-like" evidence="2">
    <location>
        <begin position="114"/>
        <end position="183"/>
    </location>
</feature>
<name>A0A225VX41_9STRA</name>
<dbReference type="Proteomes" id="UP000198211">
    <property type="component" value="Unassembled WGS sequence"/>
</dbReference>
<dbReference type="FunFam" id="3.30.70.270:FF:000020">
    <property type="entry name" value="Transposon Tf2-6 polyprotein-like Protein"/>
    <property type="match status" value="1"/>
</dbReference>